<reference evidence="4" key="1">
    <citation type="submission" date="2017-01" db="EMBL/GenBank/DDBJ databases">
        <title>Genome Analysis of Deinococcus marmoris KOPRI26562.</title>
        <authorList>
            <person name="Kim J.H."/>
            <person name="Oh H.-M."/>
        </authorList>
    </citation>
    <scope>NUCLEOTIDE SEQUENCE [LARGE SCALE GENOMIC DNA]</scope>
    <source>
        <strain evidence="4">PAMC 26633</strain>
    </source>
</reference>
<gene>
    <name evidence="3" type="ORF">BSU04_00360</name>
</gene>
<protein>
    <submittedName>
        <fullName evidence="3">Diguanylate cyclase/phosphodiesterase (GGDEF &amp; EAL domains) with PAS/PAC sensor(S)</fullName>
    </submittedName>
</protein>
<name>A0A226XCF3_CABSO</name>
<dbReference type="SMART" id="SM00052">
    <property type="entry name" value="EAL"/>
    <property type="match status" value="1"/>
</dbReference>
<evidence type="ECO:0000313" key="3">
    <source>
        <dbReference type="EMBL" id="OXC80690.1"/>
    </source>
</evidence>
<dbReference type="PANTHER" id="PTHR33121">
    <property type="entry name" value="CYCLIC DI-GMP PHOSPHODIESTERASE PDEF"/>
    <property type="match status" value="1"/>
</dbReference>
<comment type="caution">
    <text evidence="3">The sequence shown here is derived from an EMBL/GenBank/DDBJ whole genome shotgun (WGS) entry which is preliminary data.</text>
</comment>
<accession>A0A226XCF3</accession>
<dbReference type="InterPro" id="IPR001633">
    <property type="entry name" value="EAL_dom"/>
</dbReference>
<evidence type="ECO:0000259" key="2">
    <source>
        <dbReference type="PROSITE" id="PS50883"/>
    </source>
</evidence>
<keyword evidence="1" id="KW-1133">Transmembrane helix</keyword>
<dbReference type="Pfam" id="PF00563">
    <property type="entry name" value="EAL"/>
    <property type="match status" value="1"/>
</dbReference>
<feature type="transmembrane region" description="Helical" evidence="1">
    <location>
        <begin position="36"/>
        <end position="58"/>
    </location>
</feature>
<dbReference type="Gene3D" id="3.20.20.450">
    <property type="entry name" value="EAL domain"/>
    <property type="match status" value="1"/>
</dbReference>
<evidence type="ECO:0000313" key="4">
    <source>
        <dbReference type="Proteomes" id="UP000214720"/>
    </source>
</evidence>
<dbReference type="Proteomes" id="UP000214720">
    <property type="component" value="Unassembled WGS sequence"/>
</dbReference>
<dbReference type="OrthoDB" id="9813903at2"/>
<dbReference type="AlphaFoldDB" id="A0A226XCF3"/>
<keyword evidence="1" id="KW-0812">Transmembrane</keyword>
<dbReference type="InterPro" id="IPR035919">
    <property type="entry name" value="EAL_sf"/>
</dbReference>
<dbReference type="CDD" id="cd01948">
    <property type="entry name" value="EAL"/>
    <property type="match status" value="1"/>
</dbReference>
<dbReference type="PROSITE" id="PS50883">
    <property type="entry name" value="EAL"/>
    <property type="match status" value="1"/>
</dbReference>
<dbReference type="SUPFAM" id="SSF141868">
    <property type="entry name" value="EAL domain-like"/>
    <property type="match status" value="1"/>
</dbReference>
<dbReference type="PANTHER" id="PTHR33121:SF79">
    <property type="entry name" value="CYCLIC DI-GMP PHOSPHODIESTERASE PDED-RELATED"/>
    <property type="match status" value="1"/>
</dbReference>
<proteinExistence type="predicted"/>
<organism evidence="3 4">
    <name type="scientific">Caballeronia sordidicola</name>
    <name type="common">Burkholderia sordidicola</name>
    <dbReference type="NCBI Taxonomy" id="196367"/>
    <lineage>
        <taxon>Bacteria</taxon>
        <taxon>Pseudomonadati</taxon>
        <taxon>Pseudomonadota</taxon>
        <taxon>Betaproteobacteria</taxon>
        <taxon>Burkholderiales</taxon>
        <taxon>Burkholderiaceae</taxon>
        <taxon>Caballeronia</taxon>
    </lineage>
</organism>
<feature type="domain" description="EAL" evidence="2">
    <location>
        <begin position="178"/>
        <end position="429"/>
    </location>
</feature>
<dbReference type="InterPro" id="IPR050706">
    <property type="entry name" value="Cyclic-di-GMP_PDE-like"/>
</dbReference>
<dbReference type="GO" id="GO:0071111">
    <property type="term" value="F:cyclic-guanylate-specific phosphodiesterase activity"/>
    <property type="evidence" value="ECO:0007669"/>
    <property type="project" value="InterPro"/>
</dbReference>
<dbReference type="EMBL" id="MTHB01000010">
    <property type="protein sequence ID" value="OXC80690.1"/>
    <property type="molecule type" value="Genomic_DNA"/>
</dbReference>
<evidence type="ECO:0000256" key="1">
    <source>
        <dbReference type="SAM" id="Phobius"/>
    </source>
</evidence>
<dbReference type="eggNOG" id="COG4943">
    <property type="taxonomic scope" value="Bacteria"/>
</dbReference>
<feature type="transmembrane region" description="Helical" evidence="1">
    <location>
        <begin position="154"/>
        <end position="176"/>
    </location>
</feature>
<keyword evidence="1" id="KW-0472">Membrane</keyword>
<sequence length="432" mass="47065">MSSGASLKTIMQRASGAKASHHEKRTMNTFKHSGRVAFLAGIVLIAALLPGVLCVLFAPGVDERVAAAREAAVLENYVVRMVDTGAIRLIANTPVATPSRLFAQFPVPAFAATAMPANPNTARRSYESANAGNAANAANTSDATFTERLRALPWTWLLAGVAGGLTLSAWLGLLMVRRLSPVGQLSDAVRRHQFIVAYQPIVDLTTRRCIGAEALVRWKHQNRIVRPDHFIPLAEHRGLIQAITDQVFDTVLLELGEFLQRYNELYVSINLSASDLTSRRFLERLTPALAAANIAPGQIRIEATERCFLDADAAKEVIQAFRDAGHPVYIDDFGTGYSSLSHLQNFQVDALKIDKSFVDTVDQDSASSSVASHIIDMALTLHVQVVAEGIEREEQACYLRTRGAQFGQGWLFSAPLTAPDFIRYVGRGLATV</sequence>